<reference evidence="1 2" key="1">
    <citation type="journal article" date="2018" name="Sci. Rep.">
        <title>Genomic signatures of local adaptation to the degree of environmental predictability in rotifers.</title>
        <authorList>
            <person name="Franch-Gras L."/>
            <person name="Hahn C."/>
            <person name="Garcia-Roger E.M."/>
            <person name="Carmona M.J."/>
            <person name="Serra M."/>
            <person name="Gomez A."/>
        </authorList>
    </citation>
    <scope>NUCLEOTIDE SEQUENCE [LARGE SCALE GENOMIC DNA]</scope>
    <source>
        <strain evidence="1">HYR1</strain>
    </source>
</reference>
<protein>
    <submittedName>
        <fullName evidence="1">Uncharacterized protein</fullName>
    </submittedName>
</protein>
<evidence type="ECO:0000313" key="1">
    <source>
        <dbReference type="EMBL" id="RNA37400.1"/>
    </source>
</evidence>
<dbReference type="OrthoDB" id="6077919at2759"/>
<dbReference type="AlphaFoldDB" id="A0A3M7SP53"/>
<accession>A0A3M7SP53</accession>
<keyword evidence="2" id="KW-1185">Reference proteome</keyword>
<dbReference type="Proteomes" id="UP000276133">
    <property type="component" value="Unassembled WGS sequence"/>
</dbReference>
<organism evidence="1 2">
    <name type="scientific">Brachionus plicatilis</name>
    <name type="common">Marine rotifer</name>
    <name type="synonym">Brachionus muelleri</name>
    <dbReference type="NCBI Taxonomy" id="10195"/>
    <lineage>
        <taxon>Eukaryota</taxon>
        <taxon>Metazoa</taxon>
        <taxon>Spiralia</taxon>
        <taxon>Gnathifera</taxon>
        <taxon>Rotifera</taxon>
        <taxon>Eurotatoria</taxon>
        <taxon>Monogononta</taxon>
        <taxon>Pseudotrocha</taxon>
        <taxon>Ploima</taxon>
        <taxon>Brachionidae</taxon>
        <taxon>Brachionus</taxon>
    </lineage>
</organism>
<dbReference type="EMBL" id="REGN01001050">
    <property type="protein sequence ID" value="RNA37400.1"/>
    <property type="molecule type" value="Genomic_DNA"/>
</dbReference>
<comment type="caution">
    <text evidence="1">The sequence shown here is derived from an EMBL/GenBank/DDBJ whole genome shotgun (WGS) entry which is preliminary data.</text>
</comment>
<evidence type="ECO:0000313" key="2">
    <source>
        <dbReference type="Proteomes" id="UP000276133"/>
    </source>
</evidence>
<gene>
    <name evidence="1" type="ORF">BpHYR1_036382</name>
</gene>
<sequence>MMQSFIFHSICFLQKFQSEEDQKLPSYGSLSHIKHFDLSFGKITGKQSFYAIVNKTKIKKHYFIINFNSCFDQAKNYNLDCIIQKTLNVVKKALSKHAKPVPCDLCGELMKNTKDTKKFLQSTCGLKNLFPNKKLETPTTEIKKRKWPTDREYQQYLANKSKYWRLMRAIQGFSVQILTWT</sequence>
<proteinExistence type="predicted"/>
<name>A0A3M7SP53_BRAPC</name>